<dbReference type="Proteomes" id="UP001285263">
    <property type="component" value="Unassembled WGS sequence"/>
</dbReference>
<organism evidence="1 2">
    <name type="scientific">Roseateles agri</name>
    <dbReference type="NCBI Taxonomy" id="3098619"/>
    <lineage>
        <taxon>Bacteria</taxon>
        <taxon>Pseudomonadati</taxon>
        <taxon>Pseudomonadota</taxon>
        <taxon>Betaproteobacteria</taxon>
        <taxon>Burkholderiales</taxon>
        <taxon>Sphaerotilaceae</taxon>
        <taxon>Roseateles</taxon>
    </lineage>
</organism>
<gene>
    <name evidence="1" type="ORF">SNE35_12830</name>
</gene>
<proteinExistence type="predicted"/>
<sequence length="83" mass="9768">MIYLIDYDRQSGKLREMRTYPDEMRATAEYERLQLELGLLVERLTREVVLFEATDEASLRHTHSRYFESLEDLAARGAELAQS</sequence>
<dbReference type="RefSeq" id="WP_320423307.1">
    <property type="nucleotide sequence ID" value="NZ_JAXCLA010000004.1"/>
</dbReference>
<dbReference type="EMBL" id="JAXCLA010000004">
    <property type="protein sequence ID" value="MDY0745399.1"/>
    <property type="molecule type" value="Genomic_DNA"/>
</dbReference>
<keyword evidence="2" id="KW-1185">Reference proteome</keyword>
<accession>A0ABU5DGI7</accession>
<reference evidence="1 2" key="1">
    <citation type="submission" date="2023-11" db="EMBL/GenBank/DDBJ databases">
        <title>Paucibacter sp. nov., isolated from fresh soil in Korea.</title>
        <authorList>
            <person name="Le N.T.T."/>
        </authorList>
    </citation>
    <scope>NUCLEOTIDE SEQUENCE [LARGE SCALE GENOMIC DNA]</scope>
    <source>
        <strain evidence="1 2">R3-3</strain>
    </source>
</reference>
<protein>
    <submittedName>
        <fullName evidence="1">Uncharacterized protein</fullName>
    </submittedName>
</protein>
<evidence type="ECO:0000313" key="2">
    <source>
        <dbReference type="Proteomes" id="UP001285263"/>
    </source>
</evidence>
<evidence type="ECO:0000313" key="1">
    <source>
        <dbReference type="EMBL" id="MDY0745399.1"/>
    </source>
</evidence>
<comment type="caution">
    <text evidence="1">The sequence shown here is derived from an EMBL/GenBank/DDBJ whole genome shotgun (WGS) entry which is preliminary data.</text>
</comment>
<name>A0ABU5DGI7_9BURK</name>